<protein>
    <submittedName>
        <fullName evidence="1">Uncharacterized protein</fullName>
    </submittedName>
</protein>
<accession>A0ACC1HYL6</accession>
<evidence type="ECO:0000313" key="2">
    <source>
        <dbReference type="Proteomes" id="UP001145114"/>
    </source>
</evidence>
<proteinExistence type="predicted"/>
<dbReference type="EMBL" id="JAMZIH010000340">
    <property type="protein sequence ID" value="KAJ1679504.1"/>
    <property type="molecule type" value="Genomic_DNA"/>
</dbReference>
<organism evidence="1 2">
    <name type="scientific">Spiromyces aspiralis</name>
    <dbReference type="NCBI Taxonomy" id="68401"/>
    <lineage>
        <taxon>Eukaryota</taxon>
        <taxon>Fungi</taxon>
        <taxon>Fungi incertae sedis</taxon>
        <taxon>Zoopagomycota</taxon>
        <taxon>Kickxellomycotina</taxon>
        <taxon>Kickxellomycetes</taxon>
        <taxon>Kickxellales</taxon>
        <taxon>Kickxellaceae</taxon>
        <taxon>Spiromyces</taxon>
    </lineage>
</organism>
<comment type="caution">
    <text evidence="1">The sequence shown here is derived from an EMBL/GenBank/DDBJ whole genome shotgun (WGS) entry which is preliminary data.</text>
</comment>
<evidence type="ECO:0000313" key="1">
    <source>
        <dbReference type="EMBL" id="KAJ1679504.1"/>
    </source>
</evidence>
<name>A0ACC1HYL6_9FUNG</name>
<gene>
    <name evidence="1" type="ORF">EV182_001910</name>
</gene>
<reference evidence="1" key="1">
    <citation type="submission" date="2022-06" db="EMBL/GenBank/DDBJ databases">
        <title>Phylogenomic reconstructions and comparative analyses of Kickxellomycotina fungi.</title>
        <authorList>
            <person name="Reynolds N.K."/>
            <person name="Stajich J.E."/>
            <person name="Barry K."/>
            <person name="Grigoriev I.V."/>
            <person name="Crous P."/>
            <person name="Smith M.E."/>
        </authorList>
    </citation>
    <scope>NUCLEOTIDE SEQUENCE</scope>
    <source>
        <strain evidence="1">RSA 2271</strain>
    </source>
</reference>
<sequence>MAGLSVNCLRYRAHQYVAHPIARRHFSASTRAQGDAGQAVDVEATQAPTDPLLDPDIQDLLVSTMTTHLPFIFQLTQALLETGHDMFGTTVVPWWAVIVGSAWLLRLTTTFPIAIYQQRTQARRQQLAPEIKAIVGQEMGKIRRQLRVPGSKARPSLQQVNQIINSQVKKRVTELYVKHGCHPVFEILLPFVQIPLWLTVSFTLRHMCGLPIPFVTYPEVGPGQTLPILPVEGMTSEGLLWFSNLQVPDTTWLLPLGVGVMYELNSLLVYRRASAMREQQQAVAEEASNDVRAAKRIPLSRRLLDAAMFVMPVVMVPIAGYLPSALNLYWIASAAFSLTQNIVFGNSWIRHRMGFIPLPKRPMQGK</sequence>
<dbReference type="Proteomes" id="UP001145114">
    <property type="component" value="Unassembled WGS sequence"/>
</dbReference>
<keyword evidence="2" id="KW-1185">Reference proteome</keyword>